<feature type="chain" id="PRO_5046819872" evidence="8">
    <location>
        <begin position="26"/>
        <end position="273"/>
    </location>
</feature>
<organism evidence="10 11">
    <name type="scientific">Halomonas flagellata</name>
    <dbReference type="NCBI Taxonomy" id="2920385"/>
    <lineage>
        <taxon>Bacteria</taxon>
        <taxon>Pseudomonadati</taxon>
        <taxon>Pseudomonadota</taxon>
        <taxon>Gammaproteobacteria</taxon>
        <taxon>Oceanospirillales</taxon>
        <taxon>Halomonadaceae</taxon>
        <taxon>Halomonas</taxon>
    </lineage>
</organism>
<name>A0ABS9RTU4_9GAMM</name>
<keyword evidence="3 6" id="KW-0479">Metal-binding</keyword>
<feature type="region of interest" description="Disordered" evidence="7">
    <location>
        <begin position="156"/>
        <end position="192"/>
    </location>
</feature>
<evidence type="ECO:0000313" key="10">
    <source>
        <dbReference type="EMBL" id="MCH4563258.1"/>
    </source>
</evidence>
<keyword evidence="4" id="KW-0249">Electron transport</keyword>
<dbReference type="SUPFAM" id="SSF46626">
    <property type="entry name" value="Cytochrome c"/>
    <property type="match status" value="2"/>
</dbReference>
<evidence type="ECO:0000256" key="8">
    <source>
        <dbReference type="SAM" id="SignalP"/>
    </source>
</evidence>
<comment type="caution">
    <text evidence="10">The sequence shown here is derived from an EMBL/GenBank/DDBJ whole genome shotgun (WGS) entry which is preliminary data.</text>
</comment>
<dbReference type="EMBL" id="JAKVPY010000008">
    <property type="protein sequence ID" value="MCH4563258.1"/>
    <property type="molecule type" value="Genomic_DNA"/>
</dbReference>
<dbReference type="InterPro" id="IPR002323">
    <property type="entry name" value="Cyt_CIE"/>
</dbReference>
<dbReference type="InterPro" id="IPR036909">
    <property type="entry name" value="Cyt_c-like_dom_sf"/>
</dbReference>
<evidence type="ECO:0000256" key="4">
    <source>
        <dbReference type="ARBA" id="ARBA00022982"/>
    </source>
</evidence>
<proteinExistence type="predicted"/>
<dbReference type="Pfam" id="PF13442">
    <property type="entry name" value="Cytochrome_CBB3"/>
    <property type="match status" value="2"/>
</dbReference>
<evidence type="ECO:0000256" key="3">
    <source>
        <dbReference type="ARBA" id="ARBA00022723"/>
    </source>
</evidence>
<gene>
    <name evidence="10" type="ORF">MKP05_08950</name>
</gene>
<evidence type="ECO:0000256" key="1">
    <source>
        <dbReference type="ARBA" id="ARBA00022448"/>
    </source>
</evidence>
<reference evidence="10 11" key="1">
    <citation type="submission" date="2022-02" db="EMBL/GenBank/DDBJ databases">
        <title>Halomonas fukangensis sp. nov., a halophilic bacterium isolated from a bulk soil of Kalidium foliatum at Fukang.</title>
        <authorList>
            <person name="Huang Y."/>
        </authorList>
    </citation>
    <scope>NUCLEOTIDE SEQUENCE [LARGE SCALE GENOMIC DNA]</scope>
    <source>
        <strain evidence="10 11">EGI 63088</strain>
    </source>
</reference>
<dbReference type="Proteomes" id="UP001202117">
    <property type="component" value="Unassembled WGS sequence"/>
</dbReference>
<feature type="domain" description="Cytochrome c" evidence="9">
    <location>
        <begin position="192"/>
        <end position="272"/>
    </location>
</feature>
<evidence type="ECO:0000313" key="11">
    <source>
        <dbReference type="Proteomes" id="UP001202117"/>
    </source>
</evidence>
<dbReference type="PANTHER" id="PTHR40942">
    <property type="match status" value="1"/>
</dbReference>
<keyword evidence="8" id="KW-0732">Signal</keyword>
<keyword evidence="5 6" id="KW-0408">Iron</keyword>
<protein>
    <submittedName>
        <fullName evidence="10">C-type cytochrome</fullName>
    </submittedName>
</protein>
<dbReference type="PRINTS" id="PR00607">
    <property type="entry name" value="CYTCHROMECIE"/>
</dbReference>
<feature type="compositionally biased region" description="Acidic residues" evidence="7">
    <location>
        <begin position="156"/>
        <end position="190"/>
    </location>
</feature>
<evidence type="ECO:0000256" key="5">
    <source>
        <dbReference type="ARBA" id="ARBA00023004"/>
    </source>
</evidence>
<keyword evidence="2 6" id="KW-0349">Heme</keyword>
<feature type="signal peptide" evidence="8">
    <location>
        <begin position="1"/>
        <end position="25"/>
    </location>
</feature>
<keyword evidence="11" id="KW-1185">Reference proteome</keyword>
<dbReference type="Gene3D" id="1.10.760.10">
    <property type="entry name" value="Cytochrome c-like domain"/>
    <property type="match status" value="2"/>
</dbReference>
<evidence type="ECO:0000259" key="9">
    <source>
        <dbReference type="PROSITE" id="PS51007"/>
    </source>
</evidence>
<dbReference type="PANTHER" id="PTHR40942:SF4">
    <property type="entry name" value="CYTOCHROME C5"/>
    <property type="match status" value="1"/>
</dbReference>
<feature type="domain" description="Cytochrome c" evidence="9">
    <location>
        <begin position="66"/>
        <end position="146"/>
    </location>
</feature>
<evidence type="ECO:0000256" key="6">
    <source>
        <dbReference type="PROSITE-ProRule" id="PRU00433"/>
    </source>
</evidence>
<keyword evidence="1" id="KW-0813">Transport</keyword>
<evidence type="ECO:0000256" key="2">
    <source>
        <dbReference type="ARBA" id="ARBA00022617"/>
    </source>
</evidence>
<dbReference type="InterPro" id="IPR009056">
    <property type="entry name" value="Cyt_c-like_dom"/>
</dbReference>
<sequence length="273" mass="26935">MKSSKLIIGALAALGLTAGMASAQAEEDRDAIAERLKPVGQLCLQGEDCGTASAAGSDGGGDNGSSNGADGESIYGSVCAACHDSGAAGAPVRGDEAAWSDRTGQGFETLLDHAINGIGAMPAKGGNPNLSDEEVQAALAHLVEPVMEVPDLGGDEAAAEEEAPVAAEEEIAAAEEDASADDAATEEDAAADSGLDGEALYASAPCAACHASGAAGAPVVGDAEAWAPRLDKGIEALYESAINGIGAMPPKGGATLPDEEVKAIVDYMVSQAQ</sequence>
<evidence type="ECO:0000256" key="7">
    <source>
        <dbReference type="SAM" id="MobiDB-lite"/>
    </source>
</evidence>
<dbReference type="PROSITE" id="PS51007">
    <property type="entry name" value="CYTC"/>
    <property type="match status" value="2"/>
</dbReference>
<dbReference type="RefSeq" id="WP_240567968.1">
    <property type="nucleotide sequence ID" value="NZ_JAKVPY010000008.1"/>
</dbReference>
<accession>A0ABS9RTU4</accession>